<feature type="non-terminal residue" evidence="1">
    <location>
        <position position="113"/>
    </location>
</feature>
<comment type="caution">
    <text evidence="1">The sequence shown here is derived from an EMBL/GenBank/DDBJ whole genome shotgun (WGS) entry which is preliminary data.</text>
</comment>
<dbReference type="Proteomes" id="UP000475037">
    <property type="component" value="Unassembled WGS sequence"/>
</dbReference>
<evidence type="ECO:0000313" key="1">
    <source>
        <dbReference type="EMBL" id="KAF0877499.1"/>
    </source>
</evidence>
<evidence type="ECO:0000313" key="2">
    <source>
        <dbReference type="Proteomes" id="UP000475037"/>
    </source>
</evidence>
<sequence length="113" mass="13195">LPYNPPIVLLGIYPRSTKILIQRDTCNPMFIEALSTIAKLWKQPKCPSTDEWVKKMWCVACVCVYTMEYYSAIKKNEILPFVTTWMELESIMLSEISQSEKDKYHMISPHLGF</sequence>
<dbReference type="EMBL" id="VOAJ01004384">
    <property type="protein sequence ID" value="KAF0877499.1"/>
    <property type="molecule type" value="Genomic_DNA"/>
</dbReference>
<keyword evidence="2" id="KW-1185">Reference proteome</keyword>
<proteinExistence type="predicted"/>
<feature type="non-terminal residue" evidence="1">
    <location>
        <position position="1"/>
    </location>
</feature>
<protein>
    <submittedName>
        <fullName evidence="1">LORF2 protein</fullName>
    </submittedName>
</protein>
<accession>A0A6G1ANV5</accession>
<reference evidence="1 2" key="1">
    <citation type="submission" date="2019-11" db="EMBL/GenBank/DDBJ databases">
        <authorList>
            <person name="Yang C."/>
            <person name="Li F."/>
        </authorList>
    </citation>
    <scope>NUCLEOTIDE SEQUENCE [LARGE SCALE GENOMIC DNA]</scope>
    <source>
        <strain evidence="1">KB4526</strain>
        <tissue evidence="1">Muscle</tissue>
    </source>
</reference>
<gene>
    <name evidence="1" type="primary">Pol_363</name>
    <name evidence="1" type="ORF">FOF47_R07182</name>
</gene>
<dbReference type="AlphaFoldDB" id="A0A6G1ANV5"/>
<name>A0A6G1ANV5_CROCR</name>
<organism evidence="1 2">
    <name type="scientific">Crocuta crocuta</name>
    <name type="common">Spotted hyena</name>
    <dbReference type="NCBI Taxonomy" id="9678"/>
    <lineage>
        <taxon>Eukaryota</taxon>
        <taxon>Metazoa</taxon>
        <taxon>Chordata</taxon>
        <taxon>Craniata</taxon>
        <taxon>Vertebrata</taxon>
        <taxon>Euteleostomi</taxon>
        <taxon>Mammalia</taxon>
        <taxon>Eutheria</taxon>
        <taxon>Laurasiatheria</taxon>
        <taxon>Carnivora</taxon>
        <taxon>Feliformia</taxon>
        <taxon>Hyaenidae</taxon>
        <taxon>Crocuta</taxon>
    </lineage>
</organism>